<keyword evidence="2" id="KW-1185">Reference proteome</keyword>
<reference evidence="1" key="1">
    <citation type="journal article" date="2022" name="Int. J. Syst. Evol. Microbiol.">
        <title>Apilactobacillus apisilvae sp. nov., Nicolia spurrieriana gen. nov. sp. nov., Bombilactobacillus folatiphilus sp. nov. and Bombilactobacillus thymidiniphilus sp. nov., four new lactic acid bacterial isolates from stingless bees Tetragonula carbonaria and Austroplebeia australis.</title>
        <authorList>
            <person name="Oliphant S.A."/>
            <person name="Watson-Haigh N.S."/>
            <person name="Sumby K.M."/>
            <person name="Gardner J."/>
            <person name="Groom S."/>
            <person name="Jiranek V."/>
        </authorList>
    </citation>
    <scope>NUCLEOTIDE SEQUENCE</scope>
    <source>
        <strain evidence="1">SGEP1_A5</strain>
    </source>
</reference>
<accession>A0A976RQQ1</accession>
<evidence type="ECO:0000313" key="1">
    <source>
        <dbReference type="EMBL" id="UQS86105.1"/>
    </source>
</evidence>
<gene>
    <name evidence="1" type="ORF">MOO44_00225</name>
</gene>
<keyword evidence="1" id="KW-0614">Plasmid</keyword>
<dbReference type="EMBL" id="CP093360">
    <property type="protein sequence ID" value="UQS86105.1"/>
    <property type="molecule type" value="Genomic_DNA"/>
</dbReference>
<proteinExistence type="predicted"/>
<evidence type="ECO:0008006" key="3">
    <source>
        <dbReference type="Google" id="ProtNLM"/>
    </source>
</evidence>
<dbReference type="AlphaFoldDB" id="A0A976RQQ1"/>
<dbReference type="KEGG" id="lbe:MOO44_00225"/>
<dbReference type="Proteomes" id="UP000831181">
    <property type="component" value="Plasmid p1unnamed"/>
</dbReference>
<evidence type="ECO:0000313" key="2">
    <source>
        <dbReference type="Proteomes" id="UP000831181"/>
    </source>
</evidence>
<name>A0A976RQQ1_9LACO</name>
<sequence length="125" mass="14388">MIKHPVDDKTAQWFIDHDFHDRGMMKWHGFMLSDHKASFESQRHLVAMTPLPQQSTQLIKDLIAQLISKHQGAIIQVNYLNNNQPVELRGLIKGVQSGELFIKTRNGIESFELDAIRNIRIASNE</sequence>
<protein>
    <recommendedName>
        <fullName evidence="3">YolD-like protein</fullName>
    </recommendedName>
</protein>
<organism evidence="1 2">
    <name type="scientific">Nicoliella spurrieriana</name>
    <dbReference type="NCBI Taxonomy" id="2925830"/>
    <lineage>
        <taxon>Bacteria</taxon>
        <taxon>Bacillati</taxon>
        <taxon>Bacillota</taxon>
        <taxon>Bacilli</taxon>
        <taxon>Lactobacillales</taxon>
        <taxon>Lactobacillaceae</taxon>
        <taxon>Nicoliella</taxon>
    </lineage>
</organism>
<geneLocation type="plasmid" evidence="1 2">
    <name>p1unnamed</name>
</geneLocation>